<proteinExistence type="predicted"/>
<organism evidence="2 3">
    <name type="scientific">Pleurodeles waltl</name>
    <name type="common">Iberian ribbed newt</name>
    <dbReference type="NCBI Taxonomy" id="8319"/>
    <lineage>
        <taxon>Eukaryota</taxon>
        <taxon>Metazoa</taxon>
        <taxon>Chordata</taxon>
        <taxon>Craniata</taxon>
        <taxon>Vertebrata</taxon>
        <taxon>Euteleostomi</taxon>
        <taxon>Amphibia</taxon>
        <taxon>Batrachia</taxon>
        <taxon>Caudata</taxon>
        <taxon>Salamandroidea</taxon>
        <taxon>Salamandridae</taxon>
        <taxon>Pleurodelinae</taxon>
        <taxon>Pleurodeles</taxon>
    </lineage>
</organism>
<keyword evidence="3" id="KW-1185">Reference proteome</keyword>
<dbReference type="Proteomes" id="UP001066276">
    <property type="component" value="Chromosome 12"/>
</dbReference>
<evidence type="ECO:0000313" key="3">
    <source>
        <dbReference type="Proteomes" id="UP001066276"/>
    </source>
</evidence>
<reference evidence="2" key="1">
    <citation type="journal article" date="2022" name="bioRxiv">
        <title>Sequencing and chromosome-scale assembly of the giantPleurodeles waltlgenome.</title>
        <authorList>
            <person name="Brown T."/>
            <person name="Elewa A."/>
            <person name="Iarovenko S."/>
            <person name="Subramanian E."/>
            <person name="Araus A.J."/>
            <person name="Petzold A."/>
            <person name="Susuki M."/>
            <person name="Suzuki K.-i.T."/>
            <person name="Hayashi T."/>
            <person name="Toyoda A."/>
            <person name="Oliveira C."/>
            <person name="Osipova E."/>
            <person name="Leigh N.D."/>
            <person name="Simon A."/>
            <person name="Yun M.H."/>
        </authorList>
    </citation>
    <scope>NUCLEOTIDE SEQUENCE</scope>
    <source>
        <strain evidence="2">20211129_DDA</strain>
        <tissue evidence="2">Liver</tissue>
    </source>
</reference>
<evidence type="ECO:0000256" key="1">
    <source>
        <dbReference type="SAM" id="MobiDB-lite"/>
    </source>
</evidence>
<name>A0AAV7KWL5_PLEWA</name>
<accession>A0AAV7KWL5</accession>
<evidence type="ECO:0000313" key="2">
    <source>
        <dbReference type="EMBL" id="KAJ1082694.1"/>
    </source>
</evidence>
<dbReference type="EMBL" id="JANPWB010000016">
    <property type="protein sequence ID" value="KAJ1082694.1"/>
    <property type="molecule type" value="Genomic_DNA"/>
</dbReference>
<sequence>MQLLSRLPPPIRPELRAPPQLAGVRPISRPPGKRPRSNRKSRASGRNPPPPLSRTLPIRAIRPQAPDRTRGAAPSATVPERPGRPNTGTPTAAAVQKGPEPPLLSPRPGQQQLPCSGKWRSRFSGTPGGRTTQGAEFSPIPTG</sequence>
<protein>
    <submittedName>
        <fullName evidence="2">Uncharacterized protein</fullName>
    </submittedName>
</protein>
<feature type="compositionally biased region" description="Basic residues" evidence="1">
    <location>
        <begin position="31"/>
        <end position="43"/>
    </location>
</feature>
<dbReference type="AlphaFoldDB" id="A0AAV7KWL5"/>
<gene>
    <name evidence="2" type="ORF">NDU88_002859</name>
</gene>
<comment type="caution">
    <text evidence="2">The sequence shown here is derived from an EMBL/GenBank/DDBJ whole genome shotgun (WGS) entry which is preliminary data.</text>
</comment>
<feature type="region of interest" description="Disordered" evidence="1">
    <location>
        <begin position="1"/>
        <end position="143"/>
    </location>
</feature>